<protein>
    <submittedName>
        <fullName evidence="2">Ig domain-containing protein</fullName>
    </submittedName>
</protein>
<feature type="chain" id="PRO_5046829273" evidence="1">
    <location>
        <begin position="40"/>
        <end position="651"/>
    </location>
</feature>
<dbReference type="Proteomes" id="UP001551482">
    <property type="component" value="Unassembled WGS sequence"/>
</dbReference>
<keyword evidence="1" id="KW-0732">Signal</keyword>
<comment type="caution">
    <text evidence="2">The sequence shown here is derived from an EMBL/GenBank/DDBJ whole genome shotgun (WGS) entry which is preliminary data.</text>
</comment>
<name>A0ABV3DP22_9ACTN</name>
<organism evidence="2 3">
    <name type="scientific">Streptodolium elevatio</name>
    <dbReference type="NCBI Taxonomy" id="3157996"/>
    <lineage>
        <taxon>Bacteria</taxon>
        <taxon>Bacillati</taxon>
        <taxon>Actinomycetota</taxon>
        <taxon>Actinomycetes</taxon>
        <taxon>Kitasatosporales</taxon>
        <taxon>Streptomycetaceae</taxon>
        <taxon>Streptodolium</taxon>
    </lineage>
</organism>
<dbReference type="InterPro" id="IPR013783">
    <property type="entry name" value="Ig-like_fold"/>
</dbReference>
<gene>
    <name evidence="2" type="ORF">AB0C36_28845</name>
</gene>
<dbReference type="Pfam" id="PF05345">
    <property type="entry name" value="He_PIG"/>
    <property type="match status" value="4"/>
</dbReference>
<accession>A0ABV3DP22</accession>
<evidence type="ECO:0000256" key="1">
    <source>
        <dbReference type="SAM" id="SignalP"/>
    </source>
</evidence>
<dbReference type="InterPro" id="IPR015919">
    <property type="entry name" value="Cadherin-like_sf"/>
</dbReference>
<evidence type="ECO:0000313" key="3">
    <source>
        <dbReference type="Proteomes" id="UP001551482"/>
    </source>
</evidence>
<proteinExistence type="predicted"/>
<dbReference type="EMBL" id="JBEZFP010000090">
    <property type="protein sequence ID" value="MEU8137506.1"/>
    <property type="molecule type" value="Genomic_DNA"/>
</dbReference>
<dbReference type="SUPFAM" id="SSF63825">
    <property type="entry name" value="YWTD domain"/>
    <property type="match status" value="1"/>
</dbReference>
<keyword evidence="3" id="KW-1185">Reference proteome</keyword>
<evidence type="ECO:0000313" key="2">
    <source>
        <dbReference type="EMBL" id="MEU8137506.1"/>
    </source>
</evidence>
<feature type="signal peptide" evidence="1">
    <location>
        <begin position="1"/>
        <end position="39"/>
    </location>
</feature>
<reference evidence="2 3" key="1">
    <citation type="submission" date="2024-06" db="EMBL/GenBank/DDBJ databases">
        <title>The Natural Products Discovery Center: Release of the First 8490 Sequenced Strains for Exploring Actinobacteria Biosynthetic Diversity.</title>
        <authorList>
            <person name="Kalkreuter E."/>
            <person name="Kautsar S.A."/>
            <person name="Yang D."/>
            <person name="Bader C.D."/>
            <person name="Teijaro C.N."/>
            <person name="Fluegel L."/>
            <person name="Davis C.M."/>
            <person name="Simpson J.R."/>
            <person name="Lauterbach L."/>
            <person name="Steele A.D."/>
            <person name="Gui C."/>
            <person name="Meng S."/>
            <person name="Li G."/>
            <person name="Viehrig K."/>
            <person name="Ye F."/>
            <person name="Su P."/>
            <person name="Kiefer A.F."/>
            <person name="Nichols A."/>
            <person name="Cepeda A.J."/>
            <person name="Yan W."/>
            <person name="Fan B."/>
            <person name="Jiang Y."/>
            <person name="Adhikari A."/>
            <person name="Zheng C.-J."/>
            <person name="Schuster L."/>
            <person name="Cowan T.M."/>
            <person name="Smanski M.J."/>
            <person name="Chevrette M.G."/>
            <person name="De Carvalho L.P.S."/>
            <person name="Shen B."/>
        </authorList>
    </citation>
    <scope>NUCLEOTIDE SEQUENCE [LARGE SCALE GENOMIC DNA]</scope>
    <source>
        <strain evidence="2 3">NPDC048946</strain>
    </source>
</reference>
<dbReference type="RefSeq" id="WP_358359509.1">
    <property type="nucleotide sequence ID" value="NZ_JBEZFP010000090.1"/>
</dbReference>
<sequence length="651" mass="65084">MAQHPRHRRRVGRTAGRTSTVLVVAALVGATFGAAPAHAVDPPTTVCTIGDARIDESSGLAMSLRHPGVMYTHGDSGNSTEVFALDAATCAVRAVFNVAGTTNSDWEAMSVGKDDQGRPAVFVGDIGDNASARSDLKIHRFTEPDTLTNQTVTPTTFAVAYADGRHDAETFMIDPRDNRLYIATKILFGTGSSGVYQGPATLSTSGTNTFTRVGNSPLTGTDGSFAPNGKSFAIRDYGNAYVFTAPGVQIAQFALPSVSQGESLTYTPDGKALLVGSEGANSPVWKVPLPPEAIPGDGGPVVANPGAQSSTVNVPDSLAVQVSGGTGPYTCTFTGLPAGLGNASGGCTVQGTPTAAGTANVSVTAKDAANQTSAPVAFSWTVEPGGGNQAPVITAPGNQTTPVGTAVNLQVQVAGSPAPTCTANGLPDGLAISPSCLVSGTPTTQGARNVVLTASNSAGTAQRAFVWTVTPGGGGTTPPTITAPPVTGLEVGKPVNLQFAVTGNPTPTCSATGLPAGLAFSPSCVLSGTPTAAGPSNAVFTAANSAGTASAPVTLTVAPAPGGEVVVTNPGNRASKFNQKADFRIQATPSTPGATLTYAATGLPFGVSVNAGTGAVTGSVWGVGTFQVTVTVKDSAGKTGTTAFTWTVTWF</sequence>
<dbReference type="Gene3D" id="2.60.40.10">
    <property type="entry name" value="Immunoglobulins"/>
    <property type="match status" value="4"/>
</dbReference>
<dbReference type="SUPFAM" id="SSF49313">
    <property type="entry name" value="Cadherin-like"/>
    <property type="match status" value="2"/>
</dbReference>